<sequence length="26" mass="3069">MSPYMIDKLFAFRSPFFQNMPQPGMS</sequence>
<dbReference type="EnsemblPlants" id="TuG1812G0200002515.01.T01">
    <property type="protein sequence ID" value="TuG1812G0200002515.01.T01.cds285637"/>
    <property type="gene ID" value="TuG1812G0200002515.01"/>
</dbReference>
<evidence type="ECO:0000313" key="1">
    <source>
        <dbReference type="EnsemblPlants" id="TuG1812G0200002515.01.T01.cds285637"/>
    </source>
</evidence>
<reference evidence="2" key="1">
    <citation type="journal article" date="2013" name="Nature">
        <title>Draft genome of the wheat A-genome progenitor Triticum urartu.</title>
        <authorList>
            <person name="Ling H.Q."/>
            <person name="Zhao S."/>
            <person name="Liu D."/>
            <person name="Wang J."/>
            <person name="Sun H."/>
            <person name="Zhang C."/>
            <person name="Fan H."/>
            <person name="Li D."/>
            <person name="Dong L."/>
            <person name="Tao Y."/>
            <person name="Gao C."/>
            <person name="Wu H."/>
            <person name="Li Y."/>
            <person name="Cui Y."/>
            <person name="Guo X."/>
            <person name="Zheng S."/>
            <person name="Wang B."/>
            <person name="Yu K."/>
            <person name="Liang Q."/>
            <person name="Yang W."/>
            <person name="Lou X."/>
            <person name="Chen J."/>
            <person name="Feng M."/>
            <person name="Jian J."/>
            <person name="Zhang X."/>
            <person name="Luo G."/>
            <person name="Jiang Y."/>
            <person name="Liu J."/>
            <person name="Wang Z."/>
            <person name="Sha Y."/>
            <person name="Zhang B."/>
            <person name="Wu H."/>
            <person name="Tang D."/>
            <person name="Shen Q."/>
            <person name="Xue P."/>
            <person name="Zou S."/>
            <person name="Wang X."/>
            <person name="Liu X."/>
            <person name="Wang F."/>
            <person name="Yang Y."/>
            <person name="An X."/>
            <person name="Dong Z."/>
            <person name="Zhang K."/>
            <person name="Zhang X."/>
            <person name="Luo M.C."/>
            <person name="Dvorak J."/>
            <person name="Tong Y."/>
            <person name="Wang J."/>
            <person name="Yang H."/>
            <person name="Li Z."/>
            <person name="Wang D."/>
            <person name="Zhang A."/>
            <person name="Wang J."/>
        </authorList>
    </citation>
    <scope>NUCLEOTIDE SEQUENCE</scope>
    <source>
        <strain evidence="2">cv. G1812</strain>
    </source>
</reference>
<keyword evidence="2" id="KW-1185">Reference proteome</keyword>
<reference evidence="1" key="2">
    <citation type="submission" date="2018-03" db="EMBL/GenBank/DDBJ databases">
        <title>The Triticum urartu genome reveals the dynamic nature of wheat genome evolution.</title>
        <authorList>
            <person name="Ling H."/>
            <person name="Ma B."/>
            <person name="Shi X."/>
            <person name="Liu H."/>
            <person name="Dong L."/>
            <person name="Sun H."/>
            <person name="Cao Y."/>
            <person name="Gao Q."/>
            <person name="Zheng S."/>
            <person name="Li Y."/>
            <person name="Yu Y."/>
            <person name="Du H."/>
            <person name="Qi M."/>
            <person name="Li Y."/>
            <person name="Yu H."/>
            <person name="Cui Y."/>
            <person name="Wang N."/>
            <person name="Chen C."/>
            <person name="Wu H."/>
            <person name="Zhao Y."/>
            <person name="Zhang J."/>
            <person name="Li Y."/>
            <person name="Zhou W."/>
            <person name="Zhang B."/>
            <person name="Hu W."/>
            <person name="Eijk M."/>
            <person name="Tang J."/>
            <person name="Witsenboer H."/>
            <person name="Zhao S."/>
            <person name="Li Z."/>
            <person name="Zhang A."/>
            <person name="Wang D."/>
            <person name="Liang C."/>
        </authorList>
    </citation>
    <scope>NUCLEOTIDE SEQUENCE [LARGE SCALE GENOMIC DNA]</scope>
    <source>
        <strain evidence="1">cv. G1812</strain>
    </source>
</reference>
<evidence type="ECO:0000313" key="2">
    <source>
        <dbReference type="Proteomes" id="UP000015106"/>
    </source>
</evidence>
<dbReference type="Proteomes" id="UP000015106">
    <property type="component" value="Chromosome 2"/>
</dbReference>
<dbReference type="Gramene" id="TuG1812G0200002515.01.T01">
    <property type="protein sequence ID" value="TuG1812G0200002515.01.T01.cds285637"/>
    <property type="gene ID" value="TuG1812G0200002515.01"/>
</dbReference>
<proteinExistence type="predicted"/>
<organism evidence="1 2">
    <name type="scientific">Triticum urartu</name>
    <name type="common">Red wild einkorn</name>
    <name type="synonym">Crithodium urartu</name>
    <dbReference type="NCBI Taxonomy" id="4572"/>
    <lineage>
        <taxon>Eukaryota</taxon>
        <taxon>Viridiplantae</taxon>
        <taxon>Streptophyta</taxon>
        <taxon>Embryophyta</taxon>
        <taxon>Tracheophyta</taxon>
        <taxon>Spermatophyta</taxon>
        <taxon>Magnoliopsida</taxon>
        <taxon>Liliopsida</taxon>
        <taxon>Poales</taxon>
        <taxon>Poaceae</taxon>
        <taxon>BOP clade</taxon>
        <taxon>Pooideae</taxon>
        <taxon>Triticodae</taxon>
        <taxon>Triticeae</taxon>
        <taxon>Triticinae</taxon>
        <taxon>Triticum</taxon>
    </lineage>
</organism>
<protein>
    <submittedName>
        <fullName evidence="1">Uncharacterized protein</fullName>
    </submittedName>
</protein>
<name>A0A8R7PDZ5_TRIUA</name>
<dbReference type="AlphaFoldDB" id="A0A8R7PDZ5"/>
<accession>A0A8R7PDZ5</accession>
<reference evidence="1" key="3">
    <citation type="submission" date="2022-06" db="UniProtKB">
        <authorList>
            <consortium name="EnsemblPlants"/>
        </authorList>
    </citation>
    <scope>IDENTIFICATION</scope>
</reference>